<feature type="transmembrane region" description="Helical" evidence="1">
    <location>
        <begin position="93"/>
        <end position="114"/>
    </location>
</feature>
<reference evidence="2 3" key="1">
    <citation type="journal article" date="2015" name="Nature">
        <title>rRNA introns, odd ribosomes, and small enigmatic genomes across a large radiation of phyla.</title>
        <authorList>
            <person name="Brown C.T."/>
            <person name="Hug L.A."/>
            <person name="Thomas B.C."/>
            <person name="Sharon I."/>
            <person name="Castelle C.J."/>
            <person name="Singh A."/>
            <person name="Wilkins M.J."/>
            <person name="Williams K.H."/>
            <person name="Banfield J.F."/>
        </authorList>
    </citation>
    <scope>NUCLEOTIDE SEQUENCE [LARGE SCALE GENOMIC DNA]</scope>
</reference>
<keyword evidence="1" id="KW-0812">Transmembrane</keyword>
<dbReference type="Proteomes" id="UP000033867">
    <property type="component" value="Unassembled WGS sequence"/>
</dbReference>
<protein>
    <submittedName>
        <fullName evidence="2">Uncharacterized protein</fullName>
    </submittedName>
</protein>
<organism evidence="2 3">
    <name type="scientific">Candidatus Magasanikbacteria bacterium GW2011_GWE2_42_7</name>
    <dbReference type="NCBI Taxonomy" id="1619052"/>
    <lineage>
        <taxon>Bacteria</taxon>
        <taxon>Candidatus Magasanikiibacteriota</taxon>
    </lineage>
</organism>
<dbReference type="EMBL" id="LCEK01000036">
    <property type="protein sequence ID" value="KKS71132.1"/>
    <property type="molecule type" value="Genomic_DNA"/>
</dbReference>
<evidence type="ECO:0000313" key="2">
    <source>
        <dbReference type="EMBL" id="KKS71132.1"/>
    </source>
</evidence>
<dbReference type="AlphaFoldDB" id="A0A0G1BCW9"/>
<feature type="transmembrane region" description="Helical" evidence="1">
    <location>
        <begin position="63"/>
        <end position="81"/>
    </location>
</feature>
<sequence length="170" mass="18731">MINYLIMKQRYIYSLLFGIPGIIISIFASILAGILAFAFLWAFVFGDNTWPAVAGLIITGTKAIAFLTSLTIMIVTGFFIGKKRESEYVSVNSGHVIISIAILVLVGTLMFTFLSASLSKKQNHQQCVNLCVQKGYDGNGSYLSPDNNGNTTCNCWNDAEYKYDEGEIIE</sequence>
<keyword evidence="1" id="KW-1133">Transmembrane helix</keyword>
<evidence type="ECO:0000256" key="1">
    <source>
        <dbReference type="SAM" id="Phobius"/>
    </source>
</evidence>
<name>A0A0G1BCW9_9BACT</name>
<accession>A0A0G1BCW9</accession>
<gene>
    <name evidence="2" type="ORF">UV42_C0036G0028</name>
</gene>
<keyword evidence="1" id="KW-0472">Membrane</keyword>
<feature type="transmembrane region" description="Helical" evidence="1">
    <location>
        <begin position="12"/>
        <end position="43"/>
    </location>
</feature>
<evidence type="ECO:0000313" key="3">
    <source>
        <dbReference type="Proteomes" id="UP000033867"/>
    </source>
</evidence>
<comment type="caution">
    <text evidence="2">The sequence shown here is derived from an EMBL/GenBank/DDBJ whole genome shotgun (WGS) entry which is preliminary data.</text>
</comment>
<proteinExistence type="predicted"/>